<dbReference type="Pfam" id="PF00651">
    <property type="entry name" value="BTB"/>
    <property type="match status" value="1"/>
</dbReference>
<dbReference type="SUPFAM" id="SSF54695">
    <property type="entry name" value="POZ domain"/>
    <property type="match status" value="1"/>
</dbReference>
<dbReference type="OrthoDB" id="6428434at2759"/>
<dbReference type="PROSITE" id="PS50097">
    <property type="entry name" value="BTB"/>
    <property type="match status" value="1"/>
</dbReference>
<evidence type="ECO:0000259" key="1">
    <source>
        <dbReference type="PROSITE" id="PS50097"/>
    </source>
</evidence>
<name>A0A4Y2NC27_ARAVE</name>
<reference evidence="2 3" key="1">
    <citation type="journal article" date="2019" name="Sci. Rep.">
        <title>Orb-weaving spider Araneus ventricosus genome elucidates the spidroin gene catalogue.</title>
        <authorList>
            <person name="Kono N."/>
            <person name="Nakamura H."/>
            <person name="Ohtoshi R."/>
            <person name="Moran D.A.P."/>
            <person name="Shinohara A."/>
            <person name="Yoshida Y."/>
            <person name="Fujiwara M."/>
            <person name="Mori M."/>
            <person name="Tomita M."/>
            <person name="Arakawa K."/>
        </authorList>
    </citation>
    <scope>NUCLEOTIDE SEQUENCE [LARGE SCALE GENOMIC DNA]</scope>
</reference>
<evidence type="ECO:0000313" key="3">
    <source>
        <dbReference type="Proteomes" id="UP000499080"/>
    </source>
</evidence>
<dbReference type="AlphaFoldDB" id="A0A4Y2NC27"/>
<dbReference type="CDD" id="cd18186">
    <property type="entry name" value="BTB_POZ_ZBTB_KLHL-like"/>
    <property type="match status" value="1"/>
</dbReference>
<keyword evidence="3" id="KW-1185">Reference proteome</keyword>
<dbReference type="EMBL" id="BGPR01008734">
    <property type="protein sequence ID" value="GBN35697.1"/>
    <property type="molecule type" value="Genomic_DNA"/>
</dbReference>
<evidence type="ECO:0000313" key="2">
    <source>
        <dbReference type="EMBL" id="GBN35697.1"/>
    </source>
</evidence>
<dbReference type="Gene3D" id="3.30.710.10">
    <property type="entry name" value="Potassium Channel Kv1.1, Chain A"/>
    <property type="match status" value="1"/>
</dbReference>
<dbReference type="Proteomes" id="UP000499080">
    <property type="component" value="Unassembled WGS sequence"/>
</dbReference>
<feature type="domain" description="BTB" evidence="1">
    <location>
        <begin position="93"/>
        <end position="156"/>
    </location>
</feature>
<comment type="caution">
    <text evidence="2">The sequence shown here is derived from an EMBL/GenBank/DDBJ whole genome shotgun (WGS) entry which is preliminary data.</text>
</comment>
<sequence>MNFEQEQNWKFLLFATKWKLMAKKSLYLSSDILFLECEIVISTGISFGEIEETGDGISPELNPISDVDRFGDSSTSSSALQDLGNLYRDQVLCDVTLKTDTEAFPAHTVILSARSSVFRAMFTSDMKEKKNACVNISDFESETVRQLLLYAYTDTVGDLKWDTALELYAAADKYAIISLKEKCSTFLKDSLRTSKVCELLVLSDTHQDIDLKKFVQNFICQNDEKILCSREWKDLVQKNPQLIVETLSQMYTNVRALLNVY</sequence>
<proteinExistence type="predicted"/>
<dbReference type="PANTHER" id="PTHR24413">
    <property type="entry name" value="SPECKLE-TYPE POZ PROTEIN"/>
    <property type="match status" value="1"/>
</dbReference>
<dbReference type="Gene3D" id="1.25.40.420">
    <property type="match status" value="1"/>
</dbReference>
<gene>
    <name evidence="2" type="primary">spoplb_16</name>
    <name evidence="2" type="ORF">AVEN_82316_2</name>
</gene>
<accession>A0A4Y2NC27</accession>
<organism evidence="2 3">
    <name type="scientific">Araneus ventricosus</name>
    <name type="common">Orbweaver spider</name>
    <name type="synonym">Epeira ventricosa</name>
    <dbReference type="NCBI Taxonomy" id="182803"/>
    <lineage>
        <taxon>Eukaryota</taxon>
        <taxon>Metazoa</taxon>
        <taxon>Ecdysozoa</taxon>
        <taxon>Arthropoda</taxon>
        <taxon>Chelicerata</taxon>
        <taxon>Arachnida</taxon>
        <taxon>Araneae</taxon>
        <taxon>Araneomorphae</taxon>
        <taxon>Entelegynae</taxon>
        <taxon>Araneoidea</taxon>
        <taxon>Araneidae</taxon>
        <taxon>Araneus</taxon>
    </lineage>
</organism>
<dbReference type="InterPro" id="IPR011333">
    <property type="entry name" value="SKP1/BTB/POZ_sf"/>
</dbReference>
<protein>
    <submittedName>
        <fullName evidence="2">Speckle-type POZ protein-like B</fullName>
    </submittedName>
</protein>
<dbReference type="SMART" id="SM00225">
    <property type="entry name" value="BTB"/>
    <property type="match status" value="1"/>
</dbReference>
<dbReference type="InterPro" id="IPR000210">
    <property type="entry name" value="BTB/POZ_dom"/>
</dbReference>